<dbReference type="InterPro" id="IPR016032">
    <property type="entry name" value="Sig_transdc_resp-reg_C-effctor"/>
</dbReference>
<evidence type="ECO:0000256" key="2">
    <source>
        <dbReference type="PROSITE-ProRule" id="PRU01091"/>
    </source>
</evidence>
<sequence>MNNWQLGTIFFDTTRRLLMVDGQQLYLEPRIFELLLALLTADQQQLSREQLIEQVWQGRVVSESAINRAVSLLRKELAQLDASQPYLETLPKVGYRLLVPVTILPPATELAVDMPEQTALGTQVNPEPVSSNVNILQRSGWWLPVLLLMLLLLNLYWQQQHSTSGSAPVTAAPTPRTSDEGVEAQLSLSLDGKWFSYLQQDEQHSRWFLQPTDKTTATALPRLQVEVPAGNLRYTSLSPDRNWLVYELCQQQECQLWLRPSPITASASGTAQNTPDQRLLELPFDSQLQLSWQQDSKAFYFRQRPDKTKPYALSRLELATKAVQHLTQPLTPGGDVALAISVDASKLAVVSYLEQAKSVLRIYQRQGMQLVAEQQVPFAVKTIAWKNDDQLLFGCGEQICRWEVDTQKTQPLFHTGAPVQSLFWQTGQLWYSISQHKMEIWRQPRPEVNVVSGVSTATQDAAGHWPAPQKIIASSRIDWMPRVAANQLVFLTNRQGEQQIWRKTAGQSEQLLATLPPPAEFVRLTLSDDGKQLVFSQQGAIYLLEIESGQLQQILDASAKAMVVNFGEAPGQLIYSSTQSGDWQLWSLDRATGRSTQLTSQGGYSGYQWQGELWYSKYHQDGLYRLDRNGQEQLMLANFDKINWLNWQLTNGELYFYQPGQGLLQWSVAMPELPPRLLLPTPERFMHHYQWTQDALWYVRRAQAQGDVYQLALP</sequence>
<accession>A0A437R0M7</accession>
<feature type="DNA-binding region" description="OmpR/PhoB-type" evidence="2">
    <location>
        <begin position="1"/>
        <end position="99"/>
    </location>
</feature>
<dbReference type="OrthoDB" id="5900874at2"/>
<dbReference type="PANTHER" id="PTHR36842">
    <property type="entry name" value="PROTEIN TOLB HOMOLOG"/>
    <property type="match status" value="1"/>
</dbReference>
<evidence type="ECO:0000256" key="1">
    <source>
        <dbReference type="ARBA" id="ARBA00023125"/>
    </source>
</evidence>
<dbReference type="Pfam" id="PF00486">
    <property type="entry name" value="Trans_reg_C"/>
    <property type="match status" value="1"/>
</dbReference>
<dbReference type="GO" id="GO:0003677">
    <property type="term" value="F:DNA binding"/>
    <property type="evidence" value="ECO:0007669"/>
    <property type="project" value="UniProtKB-UniRule"/>
</dbReference>
<dbReference type="GO" id="GO:0006355">
    <property type="term" value="P:regulation of DNA-templated transcription"/>
    <property type="evidence" value="ECO:0007669"/>
    <property type="project" value="InterPro"/>
</dbReference>
<gene>
    <name evidence="4" type="ORF">EOE67_06660</name>
</gene>
<evidence type="ECO:0000313" key="5">
    <source>
        <dbReference type="Proteomes" id="UP000283077"/>
    </source>
</evidence>
<dbReference type="RefSeq" id="WP_127698258.1">
    <property type="nucleotide sequence ID" value="NZ_SACS01000005.1"/>
</dbReference>
<dbReference type="SUPFAM" id="SSF46894">
    <property type="entry name" value="C-terminal effector domain of the bipartite response regulators"/>
    <property type="match status" value="1"/>
</dbReference>
<comment type="caution">
    <text evidence="4">The sequence shown here is derived from an EMBL/GenBank/DDBJ whole genome shotgun (WGS) entry which is preliminary data.</text>
</comment>
<dbReference type="Proteomes" id="UP000283077">
    <property type="component" value="Unassembled WGS sequence"/>
</dbReference>
<dbReference type="InterPro" id="IPR001867">
    <property type="entry name" value="OmpR/PhoB-type_DNA-bd"/>
</dbReference>
<name>A0A437R0M7_9GAMM</name>
<dbReference type="Gene3D" id="2.120.10.30">
    <property type="entry name" value="TolB, C-terminal domain"/>
    <property type="match status" value="2"/>
</dbReference>
<dbReference type="InterPro" id="IPR011042">
    <property type="entry name" value="6-blade_b-propeller_TolB-like"/>
</dbReference>
<keyword evidence="5" id="KW-1185">Reference proteome</keyword>
<dbReference type="SUPFAM" id="SSF82171">
    <property type="entry name" value="DPP6 N-terminal domain-like"/>
    <property type="match status" value="1"/>
</dbReference>
<keyword evidence="1 2" id="KW-0238">DNA-binding</keyword>
<dbReference type="AlphaFoldDB" id="A0A437R0M7"/>
<evidence type="ECO:0000259" key="3">
    <source>
        <dbReference type="PROSITE" id="PS51755"/>
    </source>
</evidence>
<dbReference type="GO" id="GO:0000160">
    <property type="term" value="P:phosphorelay signal transduction system"/>
    <property type="evidence" value="ECO:0007669"/>
    <property type="project" value="InterPro"/>
</dbReference>
<dbReference type="PROSITE" id="PS51755">
    <property type="entry name" value="OMPR_PHOB"/>
    <property type="match status" value="1"/>
</dbReference>
<dbReference type="SMART" id="SM00862">
    <property type="entry name" value="Trans_reg_C"/>
    <property type="match status" value="1"/>
</dbReference>
<protein>
    <recommendedName>
        <fullName evidence="3">OmpR/PhoB-type domain-containing protein</fullName>
    </recommendedName>
</protein>
<dbReference type="Gene3D" id="1.10.10.10">
    <property type="entry name" value="Winged helix-like DNA-binding domain superfamily/Winged helix DNA-binding domain"/>
    <property type="match status" value="1"/>
</dbReference>
<evidence type="ECO:0000313" key="4">
    <source>
        <dbReference type="EMBL" id="RVU40271.1"/>
    </source>
</evidence>
<organism evidence="4 5">
    <name type="scientific">Rheinheimera riviphila</name>
    <dbReference type="NCBI Taxonomy" id="1834037"/>
    <lineage>
        <taxon>Bacteria</taxon>
        <taxon>Pseudomonadati</taxon>
        <taxon>Pseudomonadota</taxon>
        <taxon>Gammaproteobacteria</taxon>
        <taxon>Chromatiales</taxon>
        <taxon>Chromatiaceae</taxon>
        <taxon>Rheinheimera</taxon>
    </lineage>
</organism>
<dbReference type="EMBL" id="SACS01000005">
    <property type="protein sequence ID" value="RVU40271.1"/>
    <property type="molecule type" value="Genomic_DNA"/>
</dbReference>
<reference evidence="4 5" key="1">
    <citation type="submission" date="2019-01" db="EMBL/GenBank/DDBJ databases">
        <authorList>
            <person name="Chen W.-M."/>
        </authorList>
    </citation>
    <scope>NUCLEOTIDE SEQUENCE [LARGE SCALE GENOMIC DNA]</scope>
    <source>
        <strain evidence="4 5">KYPC3</strain>
    </source>
</reference>
<feature type="domain" description="OmpR/PhoB-type" evidence="3">
    <location>
        <begin position="1"/>
        <end position="99"/>
    </location>
</feature>
<dbReference type="CDD" id="cd00383">
    <property type="entry name" value="trans_reg_C"/>
    <property type="match status" value="1"/>
</dbReference>
<dbReference type="InterPro" id="IPR036388">
    <property type="entry name" value="WH-like_DNA-bd_sf"/>
</dbReference>
<proteinExistence type="predicted"/>